<feature type="non-terminal residue" evidence="2">
    <location>
        <position position="42"/>
    </location>
</feature>
<sequence>MQIGMIGLGKMGINLVENMLRNEIEVSAFDISENARNQAQKI</sequence>
<dbReference type="RefSeq" id="WP_276647039.1">
    <property type="nucleotide sequence ID" value="NZ_JAAYSM010000104.1"/>
</dbReference>
<accession>A0A7X8C2P9</accession>
<dbReference type="InterPro" id="IPR036291">
    <property type="entry name" value="NAD(P)-bd_dom_sf"/>
</dbReference>
<evidence type="ECO:0000313" key="2">
    <source>
        <dbReference type="EMBL" id="NLJ17870.1"/>
    </source>
</evidence>
<dbReference type="SUPFAM" id="SSF51735">
    <property type="entry name" value="NAD(P)-binding Rossmann-fold domains"/>
    <property type="match status" value="1"/>
</dbReference>
<dbReference type="Gene3D" id="3.40.50.720">
    <property type="entry name" value="NAD(P)-binding Rossmann-like Domain"/>
    <property type="match status" value="1"/>
</dbReference>
<proteinExistence type="predicted"/>
<gene>
    <name evidence="2" type="ORF">GX355_03325</name>
</gene>
<dbReference type="GO" id="GO:0050661">
    <property type="term" value="F:NADP binding"/>
    <property type="evidence" value="ECO:0007669"/>
    <property type="project" value="InterPro"/>
</dbReference>
<protein>
    <submittedName>
        <fullName evidence="2">6-phosphogluconate dehydrogenase (Decarboxylating)</fullName>
    </submittedName>
</protein>
<dbReference type="Proteomes" id="UP000541058">
    <property type="component" value="Unassembled WGS sequence"/>
</dbReference>
<reference evidence="2 3" key="1">
    <citation type="journal article" date="2020" name="Biotechnol. Biofuels">
        <title>New insights from the biogas microbiome by comprehensive genome-resolved metagenomics of nearly 1600 species originating from multiple anaerobic digesters.</title>
        <authorList>
            <person name="Campanaro S."/>
            <person name="Treu L."/>
            <person name="Rodriguez-R L.M."/>
            <person name="Kovalovszki A."/>
            <person name="Ziels R.M."/>
            <person name="Maus I."/>
            <person name="Zhu X."/>
            <person name="Kougias P.G."/>
            <person name="Basile A."/>
            <person name="Luo G."/>
            <person name="Schluter A."/>
            <person name="Konstantinidis K.T."/>
            <person name="Angelidaki I."/>
        </authorList>
    </citation>
    <scope>NUCLEOTIDE SEQUENCE [LARGE SCALE GENOMIC DNA]</scope>
    <source>
        <strain evidence="2">AS23ysBPME_34</strain>
    </source>
</reference>
<dbReference type="AlphaFoldDB" id="A0A7X8C2P9"/>
<comment type="caution">
    <text evidence="2">The sequence shown here is derived from an EMBL/GenBank/DDBJ whole genome shotgun (WGS) entry which is preliminary data.</text>
</comment>
<dbReference type="InterPro" id="IPR006115">
    <property type="entry name" value="6PGDH_NADP-bd"/>
</dbReference>
<evidence type="ECO:0000313" key="3">
    <source>
        <dbReference type="Proteomes" id="UP000541058"/>
    </source>
</evidence>
<dbReference type="Pfam" id="PF03446">
    <property type="entry name" value="NAD_binding_2"/>
    <property type="match status" value="1"/>
</dbReference>
<feature type="domain" description="6-phosphogluconate dehydrogenase NADP-binding" evidence="1">
    <location>
        <begin position="2"/>
        <end position="39"/>
    </location>
</feature>
<name>A0A7X8C2P9_9LACT</name>
<organism evidence="2 3">
    <name type="scientific">Globicatella sulfidifaciens</name>
    <dbReference type="NCBI Taxonomy" id="136093"/>
    <lineage>
        <taxon>Bacteria</taxon>
        <taxon>Bacillati</taxon>
        <taxon>Bacillota</taxon>
        <taxon>Bacilli</taxon>
        <taxon>Lactobacillales</taxon>
        <taxon>Aerococcaceae</taxon>
        <taxon>Globicatella</taxon>
    </lineage>
</organism>
<evidence type="ECO:0000259" key="1">
    <source>
        <dbReference type="Pfam" id="PF03446"/>
    </source>
</evidence>
<dbReference type="EMBL" id="JAAYSM010000104">
    <property type="protein sequence ID" value="NLJ17870.1"/>
    <property type="molecule type" value="Genomic_DNA"/>
</dbReference>